<feature type="region of interest" description="Disordered" evidence="6">
    <location>
        <begin position="1"/>
        <end position="22"/>
    </location>
</feature>
<dbReference type="EC" id="3.4.21.89" evidence="5"/>
<feature type="transmembrane region" description="Helical" evidence="7">
    <location>
        <begin position="29"/>
        <end position="52"/>
    </location>
</feature>
<keyword evidence="9" id="KW-1185">Reference proteome</keyword>
<dbReference type="EMBL" id="JAWDIT010000003">
    <property type="protein sequence ID" value="MDU0346113.1"/>
    <property type="molecule type" value="Genomic_DNA"/>
</dbReference>
<organism evidence="8 9">
    <name type="scientific">Microbacterium phycohabitans</name>
    <dbReference type="NCBI Taxonomy" id="3075993"/>
    <lineage>
        <taxon>Bacteria</taxon>
        <taxon>Bacillati</taxon>
        <taxon>Actinomycetota</taxon>
        <taxon>Actinomycetes</taxon>
        <taxon>Micrococcales</taxon>
        <taxon>Microbacteriaceae</taxon>
        <taxon>Microbacterium</taxon>
    </lineage>
</organism>
<gene>
    <name evidence="8" type="ORF">RWH44_10415</name>
</gene>
<evidence type="ECO:0000313" key="8">
    <source>
        <dbReference type="EMBL" id="MDU0346113.1"/>
    </source>
</evidence>
<dbReference type="InterPro" id="IPR036286">
    <property type="entry name" value="LexA/Signal_pep-like_sf"/>
</dbReference>
<comment type="subcellular location">
    <subcellularLocation>
        <location evidence="1">Membrane</location>
    </subcellularLocation>
</comment>
<keyword evidence="2 7" id="KW-0812">Transmembrane</keyword>
<evidence type="ECO:0000256" key="2">
    <source>
        <dbReference type="ARBA" id="ARBA00022692"/>
    </source>
</evidence>
<dbReference type="InterPro" id="IPR001733">
    <property type="entry name" value="Peptidase_S26B"/>
</dbReference>
<dbReference type="InterPro" id="IPR019533">
    <property type="entry name" value="Peptidase_S26"/>
</dbReference>
<evidence type="ECO:0000313" key="9">
    <source>
        <dbReference type="Proteomes" id="UP001261125"/>
    </source>
</evidence>
<comment type="caution">
    <text evidence="8">The sequence shown here is derived from an EMBL/GenBank/DDBJ whole genome shotgun (WGS) entry which is preliminary data.</text>
</comment>
<accession>A0ABU3SMU8</accession>
<sequence length="404" mass="41415">MSVGVGLRRDRANAPTSGARRGWRRTRGALATAVLVVVSTFAFFTVVVPLLLGAQTYTILTGSMQPGLPPGSLIAVRPVSIDEVSVGDVVTYQIRSGDPAVVTHRVVGTTSSTGGDRLLITRGDANDLDDPPVQREQLRGSVVLALPYLGYPAALFGGQARGAVIASAGVLIVGYGAALLALDLARSKRSPRRRETTLALIVVLSTGIAASATSPLPAEAADGTADARLLLSVDGNTFVADGVVSLFRSDLPLVPGGSAGSILWIRNASTDPARAGIRIDASPLSGSPTDHEMADDLRLVVDDAPVAPGGEWVSDPISAGATLRVDVALGLDADAPNASRRGEARVTPSVRLTQVVDEHPSGREAGGVLPRTDGAAPLPVGLLGAGLLALVCGIGLRRRATEGR</sequence>
<dbReference type="PANTHER" id="PTHR10806:SF6">
    <property type="entry name" value="SIGNAL PEPTIDASE COMPLEX CATALYTIC SUBUNIT SEC11"/>
    <property type="match status" value="1"/>
</dbReference>
<feature type="transmembrane region" description="Helical" evidence="7">
    <location>
        <begin position="163"/>
        <end position="185"/>
    </location>
</feature>
<evidence type="ECO:0000256" key="6">
    <source>
        <dbReference type="SAM" id="MobiDB-lite"/>
    </source>
</evidence>
<protein>
    <recommendedName>
        <fullName evidence="5">Signal peptidase I</fullName>
        <ecNumber evidence="5">3.4.21.89</ecNumber>
    </recommendedName>
</protein>
<feature type="transmembrane region" description="Helical" evidence="7">
    <location>
        <begin position="376"/>
        <end position="396"/>
    </location>
</feature>
<evidence type="ECO:0000256" key="5">
    <source>
        <dbReference type="NCBIfam" id="TIGR02228"/>
    </source>
</evidence>
<dbReference type="RefSeq" id="WP_316004518.1">
    <property type="nucleotide sequence ID" value="NZ_JAWDIT010000003.1"/>
</dbReference>
<evidence type="ECO:0000256" key="7">
    <source>
        <dbReference type="SAM" id="Phobius"/>
    </source>
</evidence>
<dbReference type="Proteomes" id="UP001261125">
    <property type="component" value="Unassembled WGS sequence"/>
</dbReference>
<name>A0ABU3SMU8_9MICO</name>
<dbReference type="GO" id="GO:0009003">
    <property type="term" value="F:signal peptidase activity"/>
    <property type="evidence" value="ECO:0007669"/>
    <property type="project" value="UniProtKB-EC"/>
</dbReference>
<keyword evidence="8" id="KW-0378">Hydrolase</keyword>
<evidence type="ECO:0000256" key="3">
    <source>
        <dbReference type="ARBA" id="ARBA00022989"/>
    </source>
</evidence>
<dbReference type="PANTHER" id="PTHR10806">
    <property type="entry name" value="SIGNAL PEPTIDASE COMPLEX CATALYTIC SUBUNIT SEC11"/>
    <property type="match status" value="1"/>
</dbReference>
<dbReference type="NCBIfam" id="TIGR02228">
    <property type="entry name" value="sigpep_I_arch"/>
    <property type="match status" value="1"/>
</dbReference>
<dbReference type="CDD" id="cd06530">
    <property type="entry name" value="S26_SPase_I"/>
    <property type="match status" value="1"/>
</dbReference>
<evidence type="ECO:0000256" key="1">
    <source>
        <dbReference type="ARBA" id="ARBA00004370"/>
    </source>
</evidence>
<dbReference type="SUPFAM" id="SSF51306">
    <property type="entry name" value="LexA/Signal peptidase"/>
    <property type="match status" value="1"/>
</dbReference>
<proteinExistence type="predicted"/>
<feature type="transmembrane region" description="Helical" evidence="7">
    <location>
        <begin position="197"/>
        <end position="216"/>
    </location>
</feature>
<reference evidence="8 9" key="1">
    <citation type="submission" date="2023-09" db="EMBL/GenBank/DDBJ databases">
        <title>Microbacterium fusihabitans sp. nov., Microbacterium phycihabitans sp. nov., and Microbacterium cervinum sp. nov., isolated from dried seaweeds of beach.</title>
        <authorList>
            <person name="Lee S.D."/>
        </authorList>
    </citation>
    <scope>NUCLEOTIDE SEQUENCE [LARGE SCALE GENOMIC DNA]</scope>
    <source>
        <strain evidence="8 9">KSW2-29</strain>
    </source>
</reference>
<keyword evidence="4 7" id="KW-0472">Membrane</keyword>
<evidence type="ECO:0000256" key="4">
    <source>
        <dbReference type="ARBA" id="ARBA00023136"/>
    </source>
</evidence>
<keyword evidence="3 7" id="KW-1133">Transmembrane helix</keyword>